<dbReference type="NCBIfam" id="TIGR00123">
    <property type="entry name" value="cbiM"/>
    <property type="match status" value="1"/>
</dbReference>
<dbReference type="STRING" id="500633.CLOHIR_01689"/>
<dbReference type="FunFam" id="1.10.1760.20:FF:000001">
    <property type="entry name" value="Cobalt transport protein CbiM"/>
    <property type="match status" value="1"/>
</dbReference>
<keyword evidence="7 14" id="KW-0812">Transmembrane</keyword>
<dbReference type="InterPro" id="IPR018024">
    <property type="entry name" value="CbiM"/>
</dbReference>
<reference evidence="15 16" key="2">
    <citation type="submission" date="2008-10" db="EMBL/GenBank/DDBJ databases">
        <title>Draft genome sequence of Clostridium hiranonis (DSM 13275).</title>
        <authorList>
            <person name="Sudarsanam P."/>
            <person name="Ley R."/>
            <person name="Guruge J."/>
            <person name="Turnbaugh P.J."/>
            <person name="Mahowald M."/>
            <person name="Liep D."/>
            <person name="Gordon J."/>
        </authorList>
    </citation>
    <scope>NUCLEOTIDE SEQUENCE [LARGE SCALE GENOMIC DNA]</scope>
    <source>
        <strain evidence="15 16">DSM 13275</strain>
    </source>
</reference>
<feature type="transmembrane region" description="Helical" evidence="14">
    <location>
        <begin position="98"/>
        <end position="126"/>
    </location>
</feature>
<dbReference type="NCBIfam" id="NF006184">
    <property type="entry name" value="PRK08319.1"/>
    <property type="match status" value="1"/>
</dbReference>
<feature type="transmembrane region" description="Helical" evidence="14">
    <location>
        <begin position="39"/>
        <end position="56"/>
    </location>
</feature>
<organism evidence="15 16">
    <name type="scientific">Peptacetobacter hiranonis (strain DSM 13275 / JCM 10541 / KCTC 15199 / TO-931)</name>
    <name type="common">Clostridium hiranonis</name>
    <dbReference type="NCBI Taxonomy" id="500633"/>
    <lineage>
        <taxon>Bacteria</taxon>
        <taxon>Bacillati</taxon>
        <taxon>Bacillota</taxon>
        <taxon>Clostridia</taxon>
        <taxon>Peptostreptococcales</taxon>
        <taxon>Peptostreptococcaceae</taxon>
        <taxon>Peptacetobacter</taxon>
    </lineage>
</organism>
<feature type="transmembrane region" description="Helical" evidence="14">
    <location>
        <begin position="164"/>
        <end position="191"/>
    </location>
</feature>
<dbReference type="AlphaFoldDB" id="B6G0N3"/>
<dbReference type="GO" id="GO:0043190">
    <property type="term" value="C:ATP-binding cassette (ABC) transporter complex"/>
    <property type="evidence" value="ECO:0007669"/>
    <property type="project" value="InterPro"/>
</dbReference>
<keyword evidence="5 14" id="KW-1003">Cell membrane</keyword>
<evidence type="ECO:0000256" key="8">
    <source>
        <dbReference type="ARBA" id="ARBA00022729"/>
    </source>
</evidence>
<dbReference type="eggNOG" id="COG0310">
    <property type="taxonomic scope" value="Bacteria"/>
</dbReference>
<evidence type="ECO:0000256" key="11">
    <source>
        <dbReference type="ARBA" id="ARBA00023136"/>
    </source>
</evidence>
<evidence type="ECO:0000256" key="3">
    <source>
        <dbReference type="ARBA" id="ARBA00022426"/>
    </source>
</evidence>
<dbReference type="HAMAP" id="MF_01462">
    <property type="entry name" value="CbiM"/>
    <property type="match status" value="1"/>
</dbReference>
<dbReference type="InterPro" id="IPR002751">
    <property type="entry name" value="CbiM/NikMN"/>
</dbReference>
<keyword evidence="16" id="KW-1185">Reference proteome</keyword>
<keyword evidence="3 14" id="KW-0171">Cobalt transport</keyword>
<sequence length="243" mass="25874">MKEKMKSVLAAALMLVVLNPVQSSAMHIMEGFLPKQWSLIWTIVFIPFFIVGIRSINKIVKEEPKKKVLLALCGAFVFVLSALKIPSVNGSCSHPTGVGLSAILFGPGVTVVLGTIVLLFQAILLAHGGLTTLGANAFSMAIVGPIVSYLIFKGMEKVCKNRKVNVFLAAALGDLATYTVTSFQLAFAFPAATGGVMASAIKFLGIFFVTQVPIAIAEGILTVIVYNLIVENVEGVDFNVKNN</sequence>
<reference evidence="15 16" key="1">
    <citation type="submission" date="2008-09" db="EMBL/GenBank/DDBJ databases">
        <authorList>
            <person name="Fulton L."/>
            <person name="Clifton S."/>
            <person name="Fulton B."/>
            <person name="Xu J."/>
            <person name="Minx P."/>
            <person name="Pepin K.H."/>
            <person name="Johnson M."/>
            <person name="Thiruvilangam P."/>
            <person name="Bhonagiri V."/>
            <person name="Nash W.E."/>
            <person name="Mardis E.R."/>
            <person name="Wilson R.K."/>
        </authorList>
    </citation>
    <scope>NUCLEOTIDE SEQUENCE [LARGE SCALE GENOMIC DNA]</scope>
    <source>
        <strain evidence="15 16">DSM 13275</strain>
    </source>
</reference>
<comment type="function">
    <text evidence="14">Part of the energy-coupling factor (ECF) transporter complex CbiMNOQ involved in cobalt import.</text>
</comment>
<dbReference type="HOGENOM" id="CLU_052508_3_0_9"/>
<keyword evidence="4 14" id="KW-0813">Transport</keyword>
<evidence type="ECO:0000256" key="7">
    <source>
        <dbReference type="ARBA" id="ARBA00022692"/>
    </source>
</evidence>
<evidence type="ECO:0000256" key="14">
    <source>
        <dbReference type="HAMAP-Rule" id="MF_01462"/>
    </source>
</evidence>
<comment type="subcellular location">
    <subcellularLocation>
        <location evidence="1">Cell inner membrane</location>
        <topology evidence="1">Multi-pass membrane protein</topology>
    </subcellularLocation>
    <subcellularLocation>
        <location evidence="14">Cell membrane</location>
        <topology evidence="14">Multi-pass membrane protein</topology>
    </subcellularLocation>
</comment>
<evidence type="ECO:0000256" key="9">
    <source>
        <dbReference type="ARBA" id="ARBA00022989"/>
    </source>
</evidence>
<protein>
    <recommendedName>
        <fullName evidence="14">Cobalt transport protein CbiM</fullName>
    </recommendedName>
    <alternativeName>
        <fullName evidence="14">Energy-coupling factor transporter probable substrate-capture protein CbiM</fullName>
        <shortName evidence="14">ECF transporter S component CbiM</shortName>
    </alternativeName>
</protein>
<comment type="similarity">
    <text evidence="13 14">Belongs to the CbiM family.</text>
</comment>
<dbReference type="Proteomes" id="UP000003178">
    <property type="component" value="Unassembled WGS sequence"/>
</dbReference>
<dbReference type="PANTHER" id="PTHR43627">
    <property type="match status" value="1"/>
</dbReference>
<evidence type="ECO:0000313" key="15">
    <source>
        <dbReference type="EMBL" id="EEA84657.1"/>
    </source>
</evidence>
<feature type="transmembrane region" description="Helical" evidence="14">
    <location>
        <begin position="203"/>
        <end position="229"/>
    </location>
</feature>
<evidence type="ECO:0000256" key="4">
    <source>
        <dbReference type="ARBA" id="ARBA00022448"/>
    </source>
</evidence>
<evidence type="ECO:0000256" key="5">
    <source>
        <dbReference type="ARBA" id="ARBA00022475"/>
    </source>
</evidence>
<comment type="caution">
    <text evidence="15">The sequence shown here is derived from an EMBL/GenBank/DDBJ whole genome shotgun (WGS) entry which is preliminary data.</text>
</comment>
<keyword evidence="11 14" id="KW-0472">Membrane</keyword>
<feature type="transmembrane region" description="Helical" evidence="14">
    <location>
        <begin position="133"/>
        <end position="152"/>
    </location>
</feature>
<accession>B6G0N3</accession>
<proteinExistence type="inferred from homology"/>
<keyword evidence="10 14" id="KW-0406">Ion transport</keyword>
<keyword evidence="9 14" id="KW-1133">Transmembrane helix</keyword>
<dbReference type="EMBL" id="ABWP01000067">
    <property type="protein sequence ID" value="EEA84657.1"/>
    <property type="molecule type" value="Genomic_DNA"/>
</dbReference>
<keyword evidence="8" id="KW-0732">Signal</keyword>
<dbReference type="UniPathway" id="UPA00148"/>
<name>B6G0N3_PEPHT</name>
<dbReference type="GO" id="GO:0009236">
    <property type="term" value="P:cobalamin biosynthetic process"/>
    <property type="evidence" value="ECO:0007669"/>
    <property type="project" value="UniProtKB-UniRule"/>
</dbReference>
<dbReference type="GO" id="GO:0015087">
    <property type="term" value="F:cobalt ion transmembrane transporter activity"/>
    <property type="evidence" value="ECO:0007669"/>
    <property type="project" value="UniProtKB-UniRule"/>
</dbReference>
<evidence type="ECO:0000256" key="2">
    <source>
        <dbReference type="ARBA" id="ARBA00004953"/>
    </source>
</evidence>
<evidence type="ECO:0000256" key="10">
    <source>
        <dbReference type="ARBA" id="ARBA00023065"/>
    </source>
</evidence>
<evidence type="ECO:0000313" key="16">
    <source>
        <dbReference type="Proteomes" id="UP000003178"/>
    </source>
</evidence>
<evidence type="ECO:0000256" key="1">
    <source>
        <dbReference type="ARBA" id="ARBA00004429"/>
    </source>
</evidence>
<dbReference type="RefSeq" id="WP_006440549.1">
    <property type="nucleotide sequence ID" value="NZ_DS995358.1"/>
</dbReference>
<evidence type="ECO:0000256" key="12">
    <source>
        <dbReference type="ARBA" id="ARBA00023285"/>
    </source>
</evidence>
<keyword evidence="6 14" id="KW-0169">Cobalamin biosynthesis</keyword>
<gene>
    <name evidence="14 15" type="primary">cbiM</name>
    <name evidence="15" type="ORF">CLOHIR_01689</name>
</gene>
<dbReference type="PANTHER" id="PTHR43627:SF1">
    <property type="entry name" value="COBALT TRANSPORT PROTEIN CBIM"/>
    <property type="match status" value="1"/>
</dbReference>
<dbReference type="Gene3D" id="1.10.1760.20">
    <property type="match status" value="1"/>
</dbReference>
<comment type="pathway">
    <text evidence="2 14">Cofactor biosynthesis; adenosylcobalamin biosynthesis.</text>
</comment>
<keyword evidence="12 14" id="KW-0170">Cobalt</keyword>
<dbReference type="Pfam" id="PF01891">
    <property type="entry name" value="CbiM"/>
    <property type="match status" value="1"/>
</dbReference>
<evidence type="ECO:0000256" key="13">
    <source>
        <dbReference type="ARBA" id="ARBA00060918"/>
    </source>
</evidence>
<comment type="subunit">
    <text evidence="14">Forms an energy-coupling factor (ECF) transporter complex composed of an ATP-binding protein (A component, CbiO), a transmembrane protein (T component, CbiQ) and 2 possible substrate-capture proteins (S components, CbiM and CbiN) of unknown stoichimetry.</text>
</comment>
<evidence type="ECO:0000256" key="6">
    <source>
        <dbReference type="ARBA" id="ARBA00022573"/>
    </source>
</evidence>